<evidence type="ECO:0000313" key="3">
    <source>
        <dbReference type="EMBL" id="QDU94738.1"/>
    </source>
</evidence>
<dbReference type="Gene3D" id="3.30.379.10">
    <property type="entry name" value="Chitobiase/beta-hexosaminidase domain 2-like"/>
    <property type="match status" value="1"/>
</dbReference>
<protein>
    <recommendedName>
        <fullName evidence="5">Alpha glucuronidase N-terminal domain-containing protein</fullName>
    </recommendedName>
</protein>
<dbReference type="InterPro" id="IPR029018">
    <property type="entry name" value="Hex-like_dom2"/>
</dbReference>
<evidence type="ECO:0000256" key="2">
    <source>
        <dbReference type="SAM" id="SignalP"/>
    </source>
</evidence>
<dbReference type="Proteomes" id="UP000317648">
    <property type="component" value="Chromosome"/>
</dbReference>
<evidence type="ECO:0000313" key="4">
    <source>
        <dbReference type="Proteomes" id="UP000317648"/>
    </source>
</evidence>
<keyword evidence="1" id="KW-0378">Hydrolase</keyword>
<dbReference type="EMBL" id="CP036433">
    <property type="protein sequence ID" value="QDU94738.1"/>
    <property type="molecule type" value="Genomic_DNA"/>
</dbReference>
<dbReference type="Pfam" id="PF16126">
    <property type="entry name" value="DUF4838"/>
    <property type="match status" value="1"/>
</dbReference>
<dbReference type="KEGG" id="lcre:Pla8534_25440"/>
<dbReference type="GO" id="GO:0005975">
    <property type="term" value="P:carbohydrate metabolic process"/>
    <property type="evidence" value="ECO:0007669"/>
    <property type="project" value="UniProtKB-ARBA"/>
</dbReference>
<keyword evidence="4" id="KW-1185">Reference proteome</keyword>
<organism evidence="3 4">
    <name type="scientific">Lignipirellula cremea</name>
    <dbReference type="NCBI Taxonomy" id="2528010"/>
    <lineage>
        <taxon>Bacteria</taxon>
        <taxon>Pseudomonadati</taxon>
        <taxon>Planctomycetota</taxon>
        <taxon>Planctomycetia</taxon>
        <taxon>Pirellulales</taxon>
        <taxon>Pirellulaceae</taxon>
        <taxon>Lignipirellula</taxon>
    </lineage>
</organism>
<reference evidence="3 4" key="1">
    <citation type="submission" date="2019-02" db="EMBL/GenBank/DDBJ databases">
        <title>Deep-cultivation of Planctomycetes and their phenomic and genomic characterization uncovers novel biology.</title>
        <authorList>
            <person name="Wiegand S."/>
            <person name="Jogler M."/>
            <person name="Boedeker C."/>
            <person name="Pinto D."/>
            <person name="Vollmers J."/>
            <person name="Rivas-Marin E."/>
            <person name="Kohn T."/>
            <person name="Peeters S.H."/>
            <person name="Heuer A."/>
            <person name="Rast P."/>
            <person name="Oberbeckmann S."/>
            <person name="Bunk B."/>
            <person name="Jeske O."/>
            <person name="Meyerdierks A."/>
            <person name="Storesund J.E."/>
            <person name="Kallscheuer N."/>
            <person name="Luecker S."/>
            <person name="Lage O.M."/>
            <person name="Pohl T."/>
            <person name="Merkel B.J."/>
            <person name="Hornburger P."/>
            <person name="Mueller R.-W."/>
            <person name="Bruemmer F."/>
            <person name="Labrenz M."/>
            <person name="Spormann A.M."/>
            <person name="Op den Camp H."/>
            <person name="Overmann J."/>
            <person name="Amann R."/>
            <person name="Jetten M.S.M."/>
            <person name="Mascher T."/>
            <person name="Medema M.H."/>
            <person name="Devos D.P."/>
            <person name="Kaster A.-K."/>
            <person name="Ovreas L."/>
            <person name="Rohde M."/>
            <person name="Galperin M.Y."/>
            <person name="Jogler C."/>
        </authorList>
    </citation>
    <scope>NUCLEOTIDE SEQUENCE [LARGE SCALE GENOMIC DNA]</scope>
    <source>
        <strain evidence="3 4">Pla85_3_4</strain>
    </source>
</reference>
<dbReference type="PANTHER" id="PTHR47406:SF2">
    <property type="entry name" value="ALPHA GLUCURONIDASE N-TERMINAL DOMAIN-CONTAINING PROTEIN"/>
    <property type="match status" value="1"/>
</dbReference>
<proteinExistence type="predicted"/>
<evidence type="ECO:0008006" key="5">
    <source>
        <dbReference type="Google" id="ProtNLM"/>
    </source>
</evidence>
<evidence type="ECO:0000256" key="1">
    <source>
        <dbReference type="ARBA" id="ARBA00022801"/>
    </source>
</evidence>
<sequence length="829" mass="92077" precursor="true">MKIRMLVLLLCLAAGANVPCQAGSQVRLAEDGKALLPIVVSPAASDEVKAYAAELADYLQRISGAPFEVKSGDGQTGLAIGRASDFPLLKPDVDLSGKLAERREDYQLRSHVQGVWLLGATDQAVRHAVWDFLYRLGHRQFFPGEHWEVIPSQPQLTVEVDAFEHPSYASRRIWYGYGAWDYAKEPYRQWCERNRCVQGIVLNTGHAYDGILARNKAQFAEHPEYLGLIDGERKSTKFCISNPGLRRLVADDALAQLAADPNKQSISVDPSDGGNWCECENCKQLGSITDRAVTLANTVATAVAEQHPDVYVGMYAYSYHSPPPSIPAHPRVVVSVATAFINGGYTVDQLLAGWSAKASTLGIREYYSVNTWDRDLPGAARGGRLDYLQQTIPHFHSQSVRFLSAESSDNWGPNGLGYYLASRFMWDVTEADQRDQLQDDFLQKCFGDAQEPMKRFYTLLDGGHRQPLCDDLVGRMYRLLDEAHQATDDEAIQARLADLTLYTRYVELWLDYSIAKEAARQTAFEAMLRHVWRMRETMMVHSLALYRDVVNRDKSVSLPENARWNAPAEGNPLKSSEPFLADELARIRREGIANRPLLEFTPTAYSDDLVPAMPLSLESGKPGSMGIYSRSPRNYYTWIENSPATLSLSITGGVIYQNRGLTRIALYPTAETEGKAVAQAEVPPTRTPETVDLATTFTGLHRLEILAGGGARSEWLSEAPFTVESSFERPGALHGRWSLYFYVPRGTTTVGGFGQGVGRMLNGSGELVHTFSGKPGYFSVPVPPGEDGRLWKFDHCASDKLLMTVPPYLAPSAAQLLLPREVVQRDQQK</sequence>
<dbReference type="OrthoDB" id="8565046at2"/>
<feature type="signal peptide" evidence="2">
    <location>
        <begin position="1"/>
        <end position="22"/>
    </location>
</feature>
<name>A0A518DSH6_9BACT</name>
<dbReference type="GO" id="GO:0016787">
    <property type="term" value="F:hydrolase activity"/>
    <property type="evidence" value="ECO:0007669"/>
    <property type="project" value="UniProtKB-KW"/>
</dbReference>
<keyword evidence="2" id="KW-0732">Signal</keyword>
<dbReference type="InterPro" id="IPR032287">
    <property type="entry name" value="DUF4838"/>
</dbReference>
<feature type="chain" id="PRO_5021900681" description="Alpha glucuronidase N-terminal domain-containing protein" evidence="2">
    <location>
        <begin position="23"/>
        <end position="829"/>
    </location>
</feature>
<dbReference type="SUPFAM" id="SSF55545">
    <property type="entry name" value="beta-N-acetylhexosaminidase-like domain"/>
    <property type="match status" value="1"/>
</dbReference>
<gene>
    <name evidence="3" type="ORF">Pla8534_25440</name>
</gene>
<dbReference type="RefSeq" id="WP_145053400.1">
    <property type="nucleotide sequence ID" value="NZ_CP036433.1"/>
</dbReference>
<dbReference type="AlphaFoldDB" id="A0A518DSH6"/>
<accession>A0A518DSH6</accession>
<dbReference type="PANTHER" id="PTHR47406">
    <property type="entry name" value="COAGULATION FACTOR 5/8 TYPE, C-TERMINAL"/>
    <property type="match status" value="1"/>
</dbReference>